<feature type="region of interest" description="Disordered" evidence="1">
    <location>
        <begin position="42"/>
        <end position="64"/>
    </location>
</feature>
<accession>A0AAD7VU45</accession>
<evidence type="ECO:0000313" key="3">
    <source>
        <dbReference type="Proteomes" id="UP001217417"/>
    </source>
</evidence>
<sequence length="79" mass="8774">MAMSVNMDDESEVNNGGEAETLISMMTSLTTILVYIYTNNTSNRGDELNSELPARPPMPPNELASFDYLRTQQPQDQSS</sequence>
<organism evidence="2 3">
    <name type="scientific">Lipomyces tetrasporus</name>
    <dbReference type="NCBI Taxonomy" id="54092"/>
    <lineage>
        <taxon>Eukaryota</taxon>
        <taxon>Fungi</taxon>
        <taxon>Dikarya</taxon>
        <taxon>Ascomycota</taxon>
        <taxon>Saccharomycotina</taxon>
        <taxon>Lipomycetes</taxon>
        <taxon>Lipomycetales</taxon>
        <taxon>Lipomycetaceae</taxon>
        <taxon>Lipomyces</taxon>
    </lineage>
</organism>
<keyword evidence="3" id="KW-1185">Reference proteome</keyword>
<name>A0AAD7VU45_9ASCO</name>
<dbReference type="GeneID" id="80884474"/>
<dbReference type="AlphaFoldDB" id="A0AAD7VU45"/>
<evidence type="ECO:0000256" key="1">
    <source>
        <dbReference type="SAM" id="MobiDB-lite"/>
    </source>
</evidence>
<protein>
    <submittedName>
        <fullName evidence="2">Uncharacterized protein</fullName>
    </submittedName>
</protein>
<gene>
    <name evidence="2" type="ORF">POJ06DRAFT_268388</name>
</gene>
<reference evidence="2" key="1">
    <citation type="submission" date="2023-03" db="EMBL/GenBank/DDBJ databases">
        <title>Near-Complete genome sequence of Lipomyces tetrasporous NRRL Y-64009, an oleaginous yeast capable of growing on lignocellulosic hydrolysates.</title>
        <authorList>
            <consortium name="Lawrence Berkeley National Laboratory"/>
            <person name="Jagtap S.S."/>
            <person name="Liu J.-J."/>
            <person name="Walukiewicz H.E."/>
            <person name="Pangilinan J."/>
            <person name="Lipzen A."/>
            <person name="Ahrendt S."/>
            <person name="Koriabine M."/>
            <person name="Cobaugh K."/>
            <person name="Salamov A."/>
            <person name="Yoshinaga Y."/>
            <person name="Ng V."/>
            <person name="Daum C."/>
            <person name="Grigoriev I.V."/>
            <person name="Slininger P.J."/>
            <person name="Dien B.S."/>
            <person name="Jin Y.-S."/>
            <person name="Rao C.V."/>
        </authorList>
    </citation>
    <scope>NUCLEOTIDE SEQUENCE</scope>
    <source>
        <strain evidence="2">NRRL Y-64009</strain>
    </source>
</reference>
<dbReference type="EMBL" id="JARPMG010000005">
    <property type="protein sequence ID" value="KAJ8100810.1"/>
    <property type="molecule type" value="Genomic_DNA"/>
</dbReference>
<comment type="caution">
    <text evidence="2">The sequence shown here is derived from an EMBL/GenBank/DDBJ whole genome shotgun (WGS) entry which is preliminary data.</text>
</comment>
<dbReference type="RefSeq" id="XP_056044260.1">
    <property type="nucleotide sequence ID" value="XM_056189308.1"/>
</dbReference>
<dbReference type="Proteomes" id="UP001217417">
    <property type="component" value="Unassembled WGS sequence"/>
</dbReference>
<proteinExistence type="predicted"/>
<evidence type="ECO:0000313" key="2">
    <source>
        <dbReference type="EMBL" id="KAJ8100810.1"/>
    </source>
</evidence>